<feature type="transmembrane region" description="Helical" evidence="1">
    <location>
        <begin position="6"/>
        <end position="27"/>
    </location>
</feature>
<dbReference type="Proteomes" id="UP000306635">
    <property type="component" value="Unassembled WGS sequence"/>
</dbReference>
<dbReference type="EMBL" id="SWDV01000018">
    <property type="protein sequence ID" value="TLX75819.1"/>
    <property type="molecule type" value="Genomic_DNA"/>
</dbReference>
<keyword evidence="3" id="KW-1185">Reference proteome</keyword>
<keyword evidence="1" id="KW-0472">Membrane</keyword>
<dbReference type="AlphaFoldDB" id="A0A5R9R011"/>
<organism evidence="2 3">
    <name type="scientific">Pseudomonas nicosulfuronedens</name>
    <dbReference type="NCBI Taxonomy" id="2571105"/>
    <lineage>
        <taxon>Bacteria</taxon>
        <taxon>Pseudomonadati</taxon>
        <taxon>Pseudomonadota</taxon>
        <taxon>Gammaproteobacteria</taxon>
        <taxon>Pseudomonadales</taxon>
        <taxon>Pseudomonadaceae</taxon>
        <taxon>Pseudomonas</taxon>
    </lineage>
</organism>
<evidence type="ECO:0000313" key="2">
    <source>
        <dbReference type="EMBL" id="TLX75819.1"/>
    </source>
</evidence>
<proteinExistence type="predicted"/>
<evidence type="ECO:0000313" key="3">
    <source>
        <dbReference type="Proteomes" id="UP000306635"/>
    </source>
</evidence>
<keyword evidence="1" id="KW-0812">Transmembrane</keyword>
<accession>A0A5R9R011</accession>
<evidence type="ECO:0000256" key="1">
    <source>
        <dbReference type="SAM" id="Phobius"/>
    </source>
</evidence>
<keyword evidence="1" id="KW-1133">Transmembrane helix</keyword>
<protein>
    <submittedName>
        <fullName evidence="2">Uncharacterized protein</fullName>
    </submittedName>
</protein>
<reference evidence="2 3" key="1">
    <citation type="submission" date="2019-04" db="EMBL/GenBank/DDBJ databases">
        <authorList>
            <person name="Li M."/>
        </authorList>
    </citation>
    <scope>NUCLEOTIDE SEQUENCE [LARGE SCALE GENOMIC DNA]</scope>
    <source>
        <strain evidence="2 3">LAM1902</strain>
    </source>
</reference>
<gene>
    <name evidence="2" type="ORF">FAS41_15520</name>
</gene>
<sequence>MKGLLLLLLFGVVAIGLPVLFVLALLLDYRITRQMKIDLAEDFSRTLEEFRIGSYEVLAEQISHGHARRVSEVYRIFVDDTGQYYFYQYVPGSRGILKPLSRERALLAAGTDGLLRA</sequence>
<comment type="caution">
    <text evidence="2">The sequence shown here is derived from an EMBL/GenBank/DDBJ whole genome shotgun (WGS) entry which is preliminary data.</text>
</comment>
<name>A0A5R9R011_9PSED</name>
<dbReference type="RefSeq" id="WP_138523735.1">
    <property type="nucleotide sequence ID" value="NZ_JAOCBK010000025.1"/>
</dbReference>
<dbReference type="OrthoDB" id="6981176at2"/>